<dbReference type="Proteomes" id="UP000796880">
    <property type="component" value="Unassembled WGS sequence"/>
</dbReference>
<comment type="caution">
    <text evidence="2">The sequence shown here is derived from an EMBL/GenBank/DDBJ whole genome shotgun (WGS) entry which is preliminary data.</text>
</comment>
<feature type="compositionally biased region" description="Basic and acidic residues" evidence="1">
    <location>
        <begin position="487"/>
        <end position="505"/>
    </location>
</feature>
<feature type="compositionally biased region" description="Acidic residues" evidence="1">
    <location>
        <begin position="512"/>
        <end position="522"/>
    </location>
</feature>
<dbReference type="EMBL" id="VOIH02000008">
    <property type="protein sequence ID" value="KAF3440061.1"/>
    <property type="molecule type" value="Genomic_DNA"/>
</dbReference>
<protein>
    <submittedName>
        <fullName evidence="2">Uncharacterized protein</fullName>
    </submittedName>
</protein>
<feature type="compositionally biased region" description="Acidic residues" evidence="1">
    <location>
        <begin position="200"/>
        <end position="209"/>
    </location>
</feature>
<feature type="compositionally biased region" description="Low complexity" evidence="1">
    <location>
        <begin position="311"/>
        <end position="327"/>
    </location>
</feature>
<accession>A0A8K0E0K7</accession>
<evidence type="ECO:0000313" key="3">
    <source>
        <dbReference type="Proteomes" id="UP000796880"/>
    </source>
</evidence>
<sequence length="654" mass="70052">MLGQRHLHNKFVQSQNMGILDILIDKEELTNSPNVGTPEVDCAGIEEAGVEVLVDNEKFGEELAAPVEAVVLVTPKPVNDAVVPDEAAETGATVEALAVTAEEVAPKPKAGTEKEDDVVLLEGVVEALVVVTVENTGATDVVNDNAGCAEEDVIEEKEEDAVVVDVESVVGFPKAELVENEKPEEDTEKGEAEVKFGSEGEVEAADEEEPNKAVEENAEGVLDDEDDPSRGKPALAADEDAPSMDVPEADDDDVSNRDEVVLGADDDAPKNADPRLAAEEDAPKRGVLELDEGKEAPNPEEPELAPVTDDPNNAEPEPPVEEVVPNEGVLEDEAVPTREGPEAAVTEDPNNDKPEVAPNEGVLEAVPTREGPEAAVTEDPNNDEPEVAPNKGVLEVFVEEDVPNKEEPEAAVTEDPNNDEPEVAPNKSVPEAVVDDAVPNKEEPEAVTDAPNNAEPEPPVEEGVPNKGALEAGADEEEPNNGPVEEAPNRDGPELGADEFPKRVGPDPNDLNGDEEEEDDERFENGKVEEDCGPDDEDPKPDIVYLSVSLYRSCSLGLQVCVFAGVLKLRGFDPEIPALFFLHVNYKNKLFPLNCLSFKEGEAASAMVLRDSNRKVLFLASKLVKASSPLEAELSRIEHEDTWCFGSKQRLEGS</sequence>
<evidence type="ECO:0000256" key="1">
    <source>
        <dbReference type="SAM" id="MobiDB-lite"/>
    </source>
</evidence>
<evidence type="ECO:0000313" key="2">
    <source>
        <dbReference type="EMBL" id="KAF3440061.1"/>
    </source>
</evidence>
<name>A0A8K0E0K7_9ROSA</name>
<dbReference type="AlphaFoldDB" id="A0A8K0E0K7"/>
<gene>
    <name evidence="2" type="ORF">FNV43_RR18339</name>
</gene>
<feature type="compositionally biased region" description="Acidic residues" evidence="1">
    <location>
        <begin position="237"/>
        <end position="253"/>
    </location>
</feature>
<keyword evidence="3" id="KW-1185">Reference proteome</keyword>
<feature type="compositionally biased region" description="Acidic residues" evidence="1">
    <location>
        <begin position="216"/>
        <end position="227"/>
    </location>
</feature>
<organism evidence="2 3">
    <name type="scientific">Rhamnella rubrinervis</name>
    <dbReference type="NCBI Taxonomy" id="2594499"/>
    <lineage>
        <taxon>Eukaryota</taxon>
        <taxon>Viridiplantae</taxon>
        <taxon>Streptophyta</taxon>
        <taxon>Embryophyta</taxon>
        <taxon>Tracheophyta</taxon>
        <taxon>Spermatophyta</taxon>
        <taxon>Magnoliopsida</taxon>
        <taxon>eudicotyledons</taxon>
        <taxon>Gunneridae</taxon>
        <taxon>Pentapetalae</taxon>
        <taxon>rosids</taxon>
        <taxon>fabids</taxon>
        <taxon>Rosales</taxon>
        <taxon>Rhamnaceae</taxon>
        <taxon>rhamnoid group</taxon>
        <taxon>Rhamneae</taxon>
        <taxon>Rhamnella</taxon>
    </lineage>
</organism>
<feature type="region of interest" description="Disordered" evidence="1">
    <location>
        <begin position="175"/>
        <end position="540"/>
    </location>
</feature>
<feature type="compositionally biased region" description="Basic and acidic residues" evidence="1">
    <location>
        <begin position="189"/>
        <end position="198"/>
    </location>
</feature>
<reference evidence="2" key="1">
    <citation type="submission" date="2020-03" db="EMBL/GenBank/DDBJ databases">
        <title>A high-quality chromosome-level genome assembly of a woody plant with both climbing and erect habits, Rhamnella rubrinervis.</title>
        <authorList>
            <person name="Lu Z."/>
            <person name="Yang Y."/>
            <person name="Zhu X."/>
            <person name="Sun Y."/>
        </authorList>
    </citation>
    <scope>NUCLEOTIDE SEQUENCE</scope>
    <source>
        <strain evidence="2">BYM</strain>
        <tissue evidence="2">Leaf</tissue>
    </source>
</reference>
<proteinExistence type="predicted"/>
<feature type="compositionally biased region" description="Low complexity" evidence="1">
    <location>
        <begin position="450"/>
        <end position="466"/>
    </location>
</feature>
<feature type="compositionally biased region" description="Basic and acidic residues" evidence="1">
    <location>
        <begin position="267"/>
        <end position="297"/>
    </location>
</feature>